<dbReference type="Gramene" id="ONIVA09G07980.1">
    <property type="protein sequence ID" value="ONIVA09G07980.1"/>
    <property type="gene ID" value="ONIVA09G07980"/>
</dbReference>
<dbReference type="HOGENOM" id="CLU_2403417_0_0_1"/>
<dbReference type="OMA" id="WMANRRR"/>
<reference evidence="1" key="2">
    <citation type="submission" date="2018-04" db="EMBL/GenBank/DDBJ databases">
        <title>OnivRS2 (Oryza nivara Reference Sequence Version 2).</title>
        <authorList>
            <person name="Zhang J."/>
            <person name="Kudrna D."/>
            <person name="Lee S."/>
            <person name="Talag J."/>
            <person name="Rajasekar S."/>
            <person name="Welchert J."/>
            <person name="Hsing Y.-I."/>
            <person name="Wing R.A."/>
        </authorList>
    </citation>
    <scope>NUCLEOTIDE SEQUENCE [LARGE SCALE GENOMIC DNA]</scope>
    <source>
        <strain evidence="1">SL10</strain>
    </source>
</reference>
<sequence length="93" mass="10183">MAGRRRGVGAVAAHQRGLDGGSAELACTLKRRRVEQRPSGWQRRRLRAPFSPWSVAVFSIISQWVLRVKTSSWLSRTDGGGAFGVVFFLGGVV</sequence>
<keyword evidence="2" id="KW-1185">Reference proteome</keyword>
<dbReference type="Proteomes" id="UP000006591">
    <property type="component" value="Chromosome 9"/>
</dbReference>
<protein>
    <submittedName>
        <fullName evidence="1">Uncharacterized protein</fullName>
    </submittedName>
</protein>
<proteinExistence type="predicted"/>
<accession>A0A0E0IIV1</accession>
<name>A0A0E0IIV1_ORYNI</name>
<reference evidence="1" key="1">
    <citation type="submission" date="2015-04" db="UniProtKB">
        <authorList>
            <consortium name="EnsemblPlants"/>
        </authorList>
    </citation>
    <scope>IDENTIFICATION</scope>
    <source>
        <strain evidence="1">SL10</strain>
    </source>
</reference>
<organism evidence="1">
    <name type="scientific">Oryza nivara</name>
    <name type="common">Indian wild rice</name>
    <name type="synonym">Oryza sativa f. spontanea</name>
    <dbReference type="NCBI Taxonomy" id="4536"/>
    <lineage>
        <taxon>Eukaryota</taxon>
        <taxon>Viridiplantae</taxon>
        <taxon>Streptophyta</taxon>
        <taxon>Embryophyta</taxon>
        <taxon>Tracheophyta</taxon>
        <taxon>Spermatophyta</taxon>
        <taxon>Magnoliopsida</taxon>
        <taxon>Liliopsida</taxon>
        <taxon>Poales</taxon>
        <taxon>Poaceae</taxon>
        <taxon>BOP clade</taxon>
        <taxon>Oryzoideae</taxon>
        <taxon>Oryzeae</taxon>
        <taxon>Oryzinae</taxon>
        <taxon>Oryza</taxon>
    </lineage>
</organism>
<dbReference type="AlphaFoldDB" id="A0A0E0IIV1"/>
<dbReference type="EnsemblPlants" id="ONIVA09G07980.1">
    <property type="protein sequence ID" value="ONIVA09G07980.1"/>
    <property type="gene ID" value="ONIVA09G07980"/>
</dbReference>
<evidence type="ECO:0000313" key="2">
    <source>
        <dbReference type="Proteomes" id="UP000006591"/>
    </source>
</evidence>
<evidence type="ECO:0000313" key="1">
    <source>
        <dbReference type="EnsemblPlants" id="ONIVA09G07980.1"/>
    </source>
</evidence>